<dbReference type="Gene3D" id="3.30.70.100">
    <property type="match status" value="1"/>
</dbReference>
<evidence type="ECO:0000256" key="2">
    <source>
        <dbReference type="SAM" id="Phobius"/>
    </source>
</evidence>
<keyword evidence="5" id="KW-1185">Reference proteome</keyword>
<dbReference type="InterPro" id="IPR009799">
    <property type="entry name" value="EthD_dom"/>
</dbReference>
<keyword evidence="2" id="KW-0812">Transmembrane</keyword>
<organism evidence="4 5">
    <name type="scientific">Lepraria finkii</name>
    <dbReference type="NCBI Taxonomy" id="1340010"/>
    <lineage>
        <taxon>Eukaryota</taxon>
        <taxon>Fungi</taxon>
        <taxon>Dikarya</taxon>
        <taxon>Ascomycota</taxon>
        <taxon>Pezizomycotina</taxon>
        <taxon>Lecanoromycetes</taxon>
        <taxon>OSLEUM clade</taxon>
        <taxon>Lecanoromycetidae</taxon>
        <taxon>Lecanorales</taxon>
        <taxon>Lecanorineae</taxon>
        <taxon>Stereocaulaceae</taxon>
        <taxon>Lepraria</taxon>
    </lineage>
</organism>
<accession>A0ABR4AT78</accession>
<reference evidence="4 5" key="1">
    <citation type="submission" date="2024-09" db="EMBL/GenBank/DDBJ databases">
        <title>Rethinking Asexuality: The Enigmatic Case of Functional Sexual Genes in Lepraria (Stereocaulaceae).</title>
        <authorList>
            <person name="Doellman M."/>
            <person name="Sun Y."/>
            <person name="Barcenas-Pena A."/>
            <person name="Lumbsch H.T."/>
            <person name="Grewe F."/>
        </authorList>
    </citation>
    <scope>NUCLEOTIDE SEQUENCE [LARGE SCALE GENOMIC DNA]</scope>
    <source>
        <strain evidence="4 5">Grewe 0041</strain>
    </source>
</reference>
<protein>
    <recommendedName>
        <fullName evidence="3">EthD domain-containing protein</fullName>
    </recommendedName>
</protein>
<evidence type="ECO:0000313" key="4">
    <source>
        <dbReference type="EMBL" id="KAL2048897.1"/>
    </source>
</evidence>
<dbReference type="EMBL" id="JBHFEH010000076">
    <property type="protein sequence ID" value="KAL2048897.1"/>
    <property type="molecule type" value="Genomic_DNA"/>
</dbReference>
<feature type="transmembrane region" description="Helical" evidence="2">
    <location>
        <begin position="6"/>
        <end position="24"/>
    </location>
</feature>
<dbReference type="InterPro" id="IPR011008">
    <property type="entry name" value="Dimeric_a/b-barrel"/>
</dbReference>
<evidence type="ECO:0000256" key="1">
    <source>
        <dbReference type="ARBA" id="ARBA00005986"/>
    </source>
</evidence>
<dbReference type="SUPFAM" id="SSF54909">
    <property type="entry name" value="Dimeric alpha+beta barrel"/>
    <property type="match status" value="1"/>
</dbReference>
<feature type="domain" description="EthD" evidence="3">
    <location>
        <begin position="27"/>
        <end position="108"/>
    </location>
</feature>
<dbReference type="Proteomes" id="UP001590951">
    <property type="component" value="Unassembled WGS sequence"/>
</dbReference>
<keyword evidence="2" id="KW-0472">Membrane</keyword>
<comment type="similarity">
    <text evidence="1">Belongs to the tpcK family.</text>
</comment>
<comment type="caution">
    <text evidence="4">The sequence shown here is derived from an EMBL/GenBank/DDBJ whole genome shotgun (WGS) entry which is preliminary data.</text>
</comment>
<proteinExistence type="inferred from homology"/>
<gene>
    <name evidence="4" type="ORF">ABVK25_010849</name>
</gene>
<name>A0ABR4AT78_9LECA</name>
<keyword evidence="2" id="KW-1133">Transmembrane helix</keyword>
<sequence length="112" mass="13001">MSIYQWLVVEVLTAAIEFFWVVFIHRKPETSVEDFQAYWRDEHSKVFSSIPTVKKNLLSYEKARGDADALQQLKDTSFGTIEADGMAIFEAKFYKKIDEVFTDEDYKKDGSA</sequence>
<evidence type="ECO:0000313" key="5">
    <source>
        <dbReference type="Proteomes" id="UP001590951"/>
    </source>
</evidence>
<evidence type="ECO:0000259" key="3">
    <source>
        <dbReference type="Pfam" id="PF07110"/>
    </source>
</evidence>
<dbReference type="Pfam" id="PF07110">
    <property type="entry name" value="EthD"/>
    <property type="match status" value="1"/>
</dbReference>